<gene>
    <name evidence="3" type="ORF">EZ242_05390</name>
</gene>
<dbReference type="RefSeq" id="WP_135284119.1">
    <property type="nucleotide sequence ID" value="NZ_SMLL01000002.1"/>
</dbReference>
<dbReference type="InterPro" id="IPR010982">
    <property type="entry name" value="Lambda_DNA-bd_dom_sf"/>
</dbReference>
<name>A0A4Z0BYD4_9BURK</name>
<evidence type="ECO:0000313" key="4">
    <source>
        <dbReference type="Proteomes" id="UP000297564"/>
    </source>
</evidence>
<dbReference type="Pfam" id="PF20432">
    <property type="entry name" value="Xre-like-HTH"/>
    <property type="match status" value="1"/>
</dbReference>
<reference evidence="3 4" key="1">
    <citation type="submission" date="2019-03" db="EMBL/GenBank/DDBJ databases">
        <title>Ramlibacter rhizophilus CCTCC AB2015357, whole genome shotgun sequence.</title>
        <authorList>
            <person name="Zhang X."/>
            <person name="Feng G."/>
            <person name="Zhu H."/>
        </authorList>
    </citation>
    <scope>NUCLEOTIDE SEQUENCE [LARGE SCALE GENOMIC DNA]</scope>
    <source>
        <strain evidence="3 4">CCTCC AB2015357</strain>
    </source>
</reference>
<dbReference type="GO" id="GO:0003677">
    <property type="term" value="F:DNA binding"/>
    <property type="evidence" value="ECO:0007669"/>
    <property type="project" value="InterPro"/>
</dbReference>
<evidence type="ECO:0000259" key="2">
    <source>
        <dbReference type="Pfam" id="PF20432"/>
    </source>
</evidence>
<dbReference type="EMBL" id="SMLL01000002">
    <property type="protein sequence ID" value="TFZ03320.1"/>
    <property type="molecule type" value="Genomic_DNA"/>
</dbReference>
<feature type="domain" description="Antitoxin Xre/MbcA/ParS-like toxin-binding" evidence="1">
    <location>
        <begin position="75"/>
        <end position="123"/>
    </location>
</feature>
<dbReference type="InterPro" id="IPR001387">
    <property type="entry name" value="Cro/C1-type_HTH"/>
</dbReference>
<dbReference type="Pfam" id="PF09722">
    <property type="entry name" value="Xre_MbcA_ParS_C"/>
    <property type="match status" value="1"/>
</dbReference>
<evidence type="ECO:0000259" key="1">
    <source>
        <dbReference type="Pfam" id="PF09722"/>
    </source>
</evidence>
<dbReference type="CDD" id="cd00093">
    <property type="entry name" value="HTH_XRE"/>
    <property type="match status" value="1"/>
</dbReference>
<comment type="caution">
    <text evidence="3">The sequence shown here is derived from an EMBL/GenBank/DDBJ whole genome shotgun (WGS) entry which is preliminary data.</text>
</comment>
<accession>A0A4Z0BYD4</accession>
<feature type="domain" description="Antitoxin Xre-like helix-turn-helix" evidence="2">
    <location>
        <begin position="16"/>
        <end position="71"/>
    </location>
</feature>
<proteinExistence type="predicted"/>
<dbReference type="SUPFAM" id="SSF47413">
    <property type="entry name" value="lambda repressor-like DNA-binding domains"/>
    <property type="match status" value="1"/>
</dbReference>
<organism evidence="3 4">
    <name type="scientific">Ramlibacter rhizophilus</name>
    <dbReference type="NCBI Taxonomy" id="1781167"/>
    <lineage>
        <taxon>Bacteria</taxon>
        <taxon>Pseudomonadati</taxon>
        <taxon>Pseudomonadota</taxon>
        <taxon>Betaproteobacteria</taxon>
        <taxon>Burkholderiales</taxon>
        <taxon>Comamonadaceae</taxon>
        <taxon>Ramlibacter</taxon>
    </lineage>
</organism>
<dbReference type="OrthoDB" id="565125at2"/>
<evidence type="ECO:0000313" key="3">
    <source>
        <dbReference type="EMBL" id="TFZ03320.1"/>
    </source>
</evidence>
<keyword evidence="4" id="KW-1185">Reference proteome</keyword>
<protein>
    <submittedName>
        <fullName evidence="3">XRE family transcriptional regulator</fullName>
    </submittedName>
</protein>
<dbReference type="InterPro" id="IPR024467">
    <property type="entry name" value="Xre/MbcA/ParS-like_toxin-bd"/>
</dbReference>
<dbReference type="AlphaFoldDB" id="A0A4Z0BYD4"/>
<sequence length="126" mass="13898">MQRHYATPEPTPAEVVLTKAVVRAATLLGLTHAALARIVGLSEASISRMASGKRHFELDTKPAELATLLVRVYRSLDALVGNDDRQRRAWMDSFNRAFNQTPREAVQTAEGLVQVLRYLDGARALA</sequence>
<dbReference type="InterPro" id="IPR046847">
    <property type="entry name" value="Xre-like_HTH"/>
</dbReference>
<dbReference type="Proteomes" id="UP000297564">
    <property type="component" value="Unassembled WGS sequence"/>
</dbReference>